<accession>A0ABX4TPU3</accession>
<organism evidence="1 2">
    <name type="scientific">Sinorhizobium medicae</name>
    <dbReference type="NCBI Taxonomy" id="110321"/>
    <lineage>
        <taxon>Bacteria</taxon>
        <taxon>Pseudomonadati</taxon>
        <taxon>Pseudomonadota</taxon>
        <taxon>Alphaproteobacteria</taxon>
        <taxon>Hyphomicrobiales</taxon>
        <taxon>Rhizobiaceae</taxon>
        <taxon>Sinorhizobium/Ensifer group</taxon>
        <taxon>Sinorhizobium</taxon>
    </lineage>
</organism>
<reference evidence="1 2" key="1">
    <citation type="journal article" date="2018" name="FEMS Microbiol. Ecol.">
        <title>Co-invading symbiotic mutualists of Medicago polymorpha retain high ancestral diversity and contain diverse accessory genomes.</title>
        <authorList>
            <person name="Porter S.S."/>
            <person name="Faber-Hammond J.J."/>
            <person name="Friesen M.L."/>
        </authorList>
    </citation>
    <scope>NUCLEOTIDE SEQUENCE [LARGE SCALE GENOMIC DNA]</scope>
    <source>
        <strain evidence="1 2">Str16</strain>
    </source>
</reference>
<protein>
    <submittedName>
        <fullName evidence="1">Uncharacterized protein</fullName>
    </submittedName>
</protein>
<name>A0ABX4TPU3_9HYPH</name>
<sequence>MRYLTIGKADPVRYFVGNISGSAKTAEGKKITIYDDHAELDGKSYRGSCATEPNPKDGL</sequence>
<evidence type="ECO:0000313" key="2">
    <source>
        <dbReference type="Proteomes" id="UP001190825"/>
    </source>
</evidence>
<proteinExistence type="predicted"/>
<dbReference type="EMBL" id="NBUC01000065">
    <property type="protein sequence ID" value="PLU04558.1"/>
    <property type="molecule type" value="Genomic_DNA"/>
</dbReference>
<keyword evidence="2" id="KW-1185">Reference proteome</keyword>
<dbReference type="Proteomes" id="UP001190825">
    <property type="component" value="Unassembled WGS sequence"/>
</dbReference>
<gene>
    <name evidence="1" type="ORF">BMJ33_11895</name>
</gene>
<comment type="caution">
    <text evidence="1">The sequence shown here is derived from an EMBL/GenBank/DDBJ whole genome shotgun (WGS) entry which is preliminary data.</text>
</comment>
<evidence type="ECO:0000313" key="1">
    <source>
        <dbReference type="EMBL" id="PLU04558.1"/>
    </source>
</evidence>